<reference evidence="2" key="1">
    <citation type="submission" date="2016-10" db="EMBL/GenBank/DDBJ databases">
        <authorList>
            <person name="Varghese N."/>
            <person name="Submissions S."/>
        </authorList>
    </citation>
    <scope>NUCLEOTIDE SEQUENCE [LARGE SCALE GENOMIC DNA]</scope>
    <source>
        <strain evidence="2">CGMCC 1.12402</strain>
    </source>
</reference>
<evidence type="ECO:0000313" key="2">
    <source>
        <dbReference type="Proteomes" id="UP000199437"/>
    </source>
</evidence>
<organism evidence="1 2">
    <name type="scientific">Roseivirga pacifica</name>
    <dbReference type="NCBI Taxonomy" id="1267423"/>
    <lineage>
        <taxon>Bacteria</taxon>
        <taxon>Pseudomonadati</taxon>
        <taxon>Bacteroidota</taxon>
        <taxon>Cytophagia</taxon>
        <taxon>Cytophagales</taxon>
        <taxon>Roseivirgaceae</taxon>
        <taxon>Roseivirga</taxon>
    </lineage>
</organism>
<protein>
    <submittedName>
        <fullName evidence="1">Uncharacterized protein</fullName>
    </submittedName>
</protein>
<dbReference type="Proteomes" id="UP000199437">
    <property type="component" value="Unassembled WGS sequence"/>
</dbReference>
<dbReference type="RefSeq" id="WP_139177364.1">
    <property type="nucleotide sequence ID" value="NZ_FOIR01000001.1"/>
</dbReference>
<dbReference type="EMBL" id="FOIR01000001">
    <property type="protein sequence ID" value="SEV88483.1"/>
    <property type="molecule type" value="Genomic_DNA"/>
</dbReference>
<sequence>MLLRVGKSACVIYLHSRNMGLKMKYRVLCLFISLILIYNSCSNIETGETLTIAVFPTNELLQVKDNSLFLGRADQERMEEKIILGTKYSLHKALNDSIINLIKSSDFYSNNLGDEIIGGELFCVSLGNNVNLEKVYLTNKDMGLIRELFALNKGRLEDGEPYKIQFEEDFCSLFWIGGAIEDTIEIPRDSI</sequence>
<dbReference type="GeneID" id="99985216"/>
<proteinExistence type="predicted"/>
<accession>A0A1I0MJL3</accession>
<gene>
    <name evidence="1" type="ORF">SAMN05216290_0455</name>
</gene>
<dbReference type="AlphaFoldDB" id="A0A1I0MJL3"/>
<name>A0A1I0MJL3_9BACT</name>
<keyword evidence="2" id="KW-1185">Reference proteome</keyword>
<evidence type="ECO:0000313" key="1">
    <source>
        <dbReference type="EMBL" id="SEV88483.1"/>
    </source>
</evidence>
<dbReference type="STRING" id="1267423.SAMN05216290_0455"/>